<dbReference type="STRING" id="889306.KP78_22000"/>
<keyword evidence="1" id="KW-0732">Signal</keyword>
<reference evidence="3 4" key="1">
    <citation type="submission" date="2015-01" db="EMBL/GenBank/DDBJ databases">
        <title>Genome sequencing of Jeotgalibacillus soli.</title>
        <authorList>
            <person name="Goh K.M."/>
            <person name="Chan K.-G."/>
            <person name="Yaakop A.S."/>
            <person name="Ee R."/>
            <person name="Gan H.M."/>
            <person name="Chan C.S."/>
        </authorList>
    </citation>
    <scope>NUCLEOTIDE SEQUENCE [LARGE SCALE GENOMIC DNA]</scope>
    <source>
        <strain evidence="3 4">P9</strain>
    </source>
</reference>
<sequence>MFLSSIVAAIMMAAIMAGAVSANGEEVWVRVLHASPDAPAVDVYVNGTAVVEGAEFKAYTNYFPLPAGEHEVELFPAGDTSTVLFSKTLTVEAGHYYTASAINLLESN</sequence>
<dbReference type="RefSeq" id="WP_052474755.1">
    <property type="nucleotide sequence ID" value="NZ_JXRP01000017.1"/>
</dbReference>
<accession>A0A0C2VN18</accession>
<dbReference type="InterPro" id="IPR025510">
    <property type="entry name" value="DUF4397"/>
</dbReference>
<protein>
    <submittedName>
        <fullName evidence="3">Peptidase</fullName>
    </submittedName>
</protein>
<evidence type="ECO:0000313" key="3">
    <source>
        <dbReference type="EMBL" id="KIL45851.1"/>
    </source>
</evidence>
<dbReference type="PATRIC" id="fig|889306.3.peg.2213"/>
<name>A0A0C2VN18_9BACL</name>
<keyword evidence="4" id="KW-1185">Reference proteome</keyword>
<feature type="signal peptide" evidence="1">
    <location>
        <begin position="1"/>
        <end position="22"/>
    </location>
</feature>
<dbReference type="EMBL" id="JXRP01000017">
    <property type="protein sequence ID" value="KIL45851.1"/>
    <property type="molecule type" value="Genomic_DNA"/>
</dbReference>
<evidence type="ECO:0000259" key="2">
    <source>
        <dbReference type="Pfam" id="PF14344"/>
    </source>
</evidence>
<evidence type="ECO:0000313" key="4">
    <source>
        <dbReference type="Proteomes" id="UP000031938"/>
    </source>
</evidence>
<comment type="caution">
    <text evidence="3">The sequence shown here is derived from an EMBL/GenBank/DDBJ whole genome shotgun (WGS) entry which is preliminary data.</text>
</comment>
<feature type="domain" description="DUF4397" evidence="2">
    <location>
        <begin position="28"/>
        <end position="105"/>
    </location>
</feature>
<organism evidence="3 4">
    <name type="scientific">Jeotgalibacillus soli</name>
    <dbReference type="NCBI Taxonomy" id="889306"/>
    <lineage>
        <taxon>Bacteria</taxon>
        <taxon>Bacillati</taxon>
        <taxon>Bacillota</taxon>
        <taxon>Bacilli</taxon>
        <taxon>Bacillales</taxon>
        <taxon>Caryophanaceae</taxon>
        <taxon>Jeotgalibacillus</taxon>
    </lineage>
</organism>
<proteinExistence type="predicted"/>
<dbReference type="Pfam" id="PF14344">
    <property type="entry name" value="DUF4397"/>
    <property type="match status" value="1"/>
</dbReference>
<feature type="chain" id="PRO_5039133366" evidence="1">
    <location>
        <begin position="23"/>
        <end position="108"/>
    </location>
</feature>
<dbReference type="AlphaFoldDB" id="A0A0C2VN18"/>
<evidence type="ECO:0000256" key="1">
    <source>
        <dbReference type="SAM" id="SignalP"/>
    </source>
</evidence>
<gene>
    <name evidence="3" type="ORF">KP78_22000</name>
</gene>
<dbReference type="Proteomes" id="UP000031938">
    <property type="component" value="Unassembled WGS sequence"/>
</dbReference>